<reference evidence="1 2" key="1">
    <citation type="submission" date="2019-03" db="EMBL/GenBank/DDBJ databases">
        <title>Genomic Encyclopedia of Type Strains, Phase IV (KMG-IV): sequencing the most valuable type-strain genomes for metagenomic binning, comparative biology and taxonomic classification.</title>
        <authorList>
            <person name="Goeker M."/>
        </authorList>
    </citation>
    <scope>NUCLEOTIDE SEQUENCE [LARGE SCALE GENOMIC DNA]</scope>
    <source>
        <strain evidence="1 2">DSM 16998</strain>
    </source>
</reference>
<organism evidence="1 2">
    <name type="scientific">Roseateles toxinivorans</name>
    <dbReference type="NCBI Taxonomy" id="270368"/>
    <lineage>
        <taxon>Bacteria</taxon>
        <taxon>Pseudomonadati</taxon>
        <taxon>Pseudomonadota</taxon>
        <taxon>Betaproteobacteria</taxon>
        <taxon>Burkholderiales</taxon>
        <taxon>Sphaerotilaceae</taxon>
        <taxon>Roseateles</taxon>
    </lineage>
</organism>
<evidence type="ECO:0000313" key="1">
    <source>
        <dbReference type="EMBL" id="TDP74535.1"/>
    </source>
</evidence>
<dbReference type="SUPFAM" id="SSF48557">
    <property type="entry name" value="L-aspartase-like"/>
    <property type="match status" value="1"/>
</dbReference>
<dbReference type="PANTHER" id="PTHR42696:SF2">
    <property type="entry name" value="ASPARTATE AMMONIA-LYASE"/>
    <property type="match status" value="1"/>
</dbReference>
<accession>A0A4R6QUU0</accession>
<gene>
    <name evidence="1" type="ORF">DES47_101596</name>
</gene>
<proteinExistence type="predicted"/>
<dbReference type="RefSeq" id="WP_133699150.1">
    <property type="nucleotide sequence ID" value="NZ_SNXS01000001.1"/>
</dbReference>
<dbReference type="AlphaFoldDB" id="A0A4R6QUU0"/>
<keyword evidence="2" id="KW-1185">Reference proteome</keyword>
<sequence>MNESRTTRTETDLLERLELPAAALYGINTLRGVQNLTVSDRKAGSEREFVRAFVIAKKAAALANHDLG</sequence>
<dbReference type="GO" id="GO:0005829">
    <property type="term" value="C:cytosol"/>
    <property type="evidence" value="ECO:0007669"/>
    <property type="project" value="TreeGrafter"/>
</dbReference>
<dbReference type="InterPro" id="IPR051546">
    <property type="entry name" value="Aspartate_Ammonia-Lyase"/>
</dbReference>
<dbReference type="GO" id="GO:0006531">
    <property type="term" value="P:aspartate metabolic process"/>
    <property type="evidence" value="ECO:0007669"/>
    <property type="project" value="TreeGrafter"/>
</dbReference>
<dbReference type="Gene3D" id="1.10.275.10">
    <property type="entry name" value="Fumarase/aspartase (N-terminal domain)"/>
    <property type="match status" value="1"/>
</dbReference>
<protein>
    <recommendedName>
        <fullName evidence="3">Aspartate ammonia-lyase</fullName>
    </recommendedName>
</protein>
<dbReference type="InParanoid" id="A0A4R6QUU0"/>
<dbReference type="InterPro" id="IPR008948">
    <property type="entry name" value="L-Aspartase-like"/>
</dbReference>
<name>A0A4R6QUU0_9BURK</name>
<evidence type="ECO:0008006" key="3">
    <source>
        <dbReference type="Google" id="ProtNLM"/>
    </source>
</evidence>
<dbReference type="GO" id="GO:0008797">
    <property type="term" value="F:aspartate ammonia-lyase activity"/>
    <property type="evidence" value="ECO:0007669"/>
    <property type="project" value="TreeGrafter"/>
</dbReference>
<dbReference type="InterPro" id="IPR024083">
    <property type="entry name" value="Fumarase/histidase_N"/>
</dbReference>
<dbReference type="PANTHER" id="PTHR42696">
    <property type="entry name" value="ASPARTATE AMMONIA-LYASE"/>
    <property type="match status" value="1"/>
</dbReference>
<dbReference type="EMBL" id="SNXS01000001">
    <property type="protein sequence ID" value="TDP74535.1"/>
    <property type="molecule type" value="Genomic_DNA"/>
</dbReference>
<evidence type="ECO:0000313" key="2">
    <source>
        <dbReference type="Proteomes" id="UP000295361"/>
    </source>
</evidence>
<dbReference type="Proteomes" id="UP000295361">
    <property type="component" value="Unassembled WGS sequence"/>
</dbReference>
<comment type="caution">
    <text evidence="1">The sequence shown here is derived from an EMBL/GenBank/DDBJ whole genome shotgun (WGS) entry which is preliminary data.</text>
</comment>